<dbReference type="Pfam" id="PF00160">
    <property type="entry name" value="Pro_isomerase"/>
    <property type="match status" value="1"/>
</dbReference>
<dbReference type="PANTHER" id="PTHR45625">
    <property type="entry name" value="PEPTIDYL-PROLYL CIS-TRANS ISOMERASE-RELATED"/>
    <property type="match status" value="1"/>
</dbReference>
<reference evidence="5 6" key="1">
    <citation type="submission" date="2018-06" db="EMBL/GenBank/DDBJ databases">
        <title>Genomic Encyclopedia of Archaeal and Bacterial Type Strains, Phase II (KMG-II): from individual species to whole genera.</title>
        <authorList>
            <person name="Goeker M."/>
        </authorList>
    </citation>
    <scope>NUCLEOTIDE SEQUENCE [LARGE SCALE GENOMIC DNA]</scope>
    <source>
        <strain evidence="5 6">DSM 6779</strain>
    </source>
</reference>
<evidence type="ECO:0000313" key="6">
    <source>
        <dbReference type="Proteomes" id="UP000249239"/>
    </source>
</evidence>
<comment type="caution">
    <text evidence="5">The sequence shown here is derived from an EMBL/GenBank/DDBJ whole genome shotgun (WGS) entry which is preliminary data.</text>
</comment>
<dbReference type="CDD" id="cd00317">
    <property type="entry name" value="cyclophilin"/>
    <property type="match status" value="1"/>
</dbReference>
<dbReference type="InterPro" id="IPR044666">
    <property type="entry name" value="Cyclophilin_A-like"/>
</dbReference>
<gene>
    <name evidence="5" type="ORF">LX69_00634</name>
</gene>
<accession>A0A2W7NMP0</accession>
<evidence type="ECO:0000256" key="2">
    <source>
        <dbReference type="ARBA" id="ARBA00023110"/>
    </source>
</evidence>
<protein>
    <recommendedName>
        <fullName evidence="1">peptidylprolyl isomerase</fullName>
        <ecNumber evidence="1">5.2.1.8</ecNumber>
    </recommendedName>
</protein>
<dbReference type="InterPro" id="IPR002130">
    <property type="entry name" value="Cyclophilin-type_PPIase_dom"/>
</dbReference>
<dbReference type="InterPro" id="IPR029000">
    <property type="entry name" value="Cyclophilin-like_dom_sf"/>
</dbReference>
<keyword evidence="3 5" id="KW-0413">Isomerase</keyword>
<keyword evidence="6" id="KW-1185">Reference proteome</keyword>
<dbReference type="AlphaFoldDB" id="A0A2W7NMP0"/>
<feature type="domain" description="PPIase cyclophilin-type" evidence="4">
    <location>
        <begin position="241"/>
        <end position="424"/>
    </location>
</feature>
<keyword evidence="2" id="KW-0697">Rotamase</keyword>
<dbReference type="GO" id="GO:0003755">
    <property type="term" value="F:peptidyl-prolyl cis-trans isomerase activity"/>
    <property type="evidence" value="ECO:0007669"/>
    <property type="project" value="UniProtKB-KW"/>
</dbReference>
<dbReference type="EC" id="5.2.1.8" evidence="1"/>
<evidence type="ECO:0000256" key="3">
    <source>
        <dbReference type="ARBA" id="ARBA00023235"/>
    </source>
</evidence>
<evidence type="ECO:0000256" key="1">
    <source>
        <dbReference type="ARBA" id="ARBA00013194"/>
    </source>
</evidence>
<sequence length="426" mass="47041">MFRQIFPLVFFVLLGCSSGSKDKQQQVARPVASPYDNARALVRINTYNHYNQKMAEGYGIYVEKNKVVAPLSLVKGSFRVKVSPIGTDNFSDVEGFTAHSFDHDLIVMQAVNRCKAPVNLAKAQAPGDTLLSLFWNNRQLYFNKSTPGKPLPGDTLGWVAIAGKAAAGEALFTPTHAFAGMVQQVTMGDSVMTAILPAKAIALMLSRQNELRSVYDLATKSNKTYPSYTTIKGFNIVTDRGNIAIRLYNDTPEYRDNFIRLVSDGFYDSLLIHRVIKGFLIQAGAADTKYAGKHDVVGWQGPGYTLPVVVKPHLFHKRGAVAAAKLPADRNPRNRCDGSQFYIVSGRVWTHAELDDLEKERKTKFTPAQRQAYTTIGGAPHLDGDYTVFGEVTAGMEVADNIARVETGTGDRPVNDIRIRTVKMMR</sequence>
<proteinExistence type="predicted"/>
<dbReference type="Gene3D" id="2.40.100.10">
    <property type="entry name" value="Cyclophilin-like"/>
    <property type="match status" value="1"/>
</dbReference>
<dbReference type="SUPFAM" id="SSF50891">
    <property type="entry name" value="Cyclophilin-like"/>
    <property type="match status" value="1"/>
</dbReference>
<organism evidence="5 6">
    <name type="scientific">Breznakibacter xylanolyticus</name>
    <dbReference type="NCBI Taxonomy" id="990"/>
    <lineage>
        <taxon>Bacteria</taxon>
        <taxon>Pseudomonadati</taxon>
        <taxon>Bacteroidota</taxon>
        <taxon>Bacteroidia</taxon>
        <taxon>Marinilabiliales</taxon>
        <taxon>Marinilabiliaceae</taxon>
        <taxon>Breznakibacter</taxon>
    </lineage>
</organism>
<evidence type="ECO:0000313" key="5">
    <source>
        <dbReference type="EMBL" id="PZX19367.1"/>
    </source>
</evidence>
<name>A0A2W7NMP0_9BACT</name>
<dbReference type="PROSITE" id="PS51257">
    <property type="entry name" value="PROKAR_LIPOPROTEIN"/>
    <property type="match status" value="1"/>
</dbReference>
<dbReference type="RefSeq" id="WP_170124216.1">
    <property type="nucleotide sequence ID" value="NZ_QKZK01000004.1"/>
</dbReference>
<evidence type="ECO:0000259" key="4">
    <source>
        <dbReference type="PROSITE" id="PS50072"/>
    </source>
</evidence>
<dbReference type="EMBL" id="QKZK01000004">
    <property type="protein sequence ID" value="PZX19367.1"/>
    <property type="molecule type" value="Genomic_DNA"/>
</dbReference>
<dbReference type="PROSITE" id="PS50072">
    <property type="entry name" value="CSA_PPIASE_2"/>
    <property type="match status" value="1"/>
</dbReference>
<dbReference type="Proteomes" id="UP000249239">
    <property type="component" value="Unassembled WGS sequence"/>
</dbReference>
<dbReference type="PANTHER" id="PTHR45625:SF4">
    <property type="entry name" value="PEPTIDYLPROLYL ISOMERASE DOMAIN AND WD REPEAT-CONTAINING PROTEIN 1"/>
    <property type="match status" value="1"/>
</dbReference>